<proteinExistence type="predicted"/>
<comment type="caution">
    <text evidence="1">The sequence shown here is derived from an EMBL/GenBank/DDBJ whole genome shotgun (WGS) entry which is preliminary data.</text>
</comment>
<dbReference type="Proteomes" id="UP001568894">
    <property type="component" value="Unassembled WGS sequence"/>
</dbReference>
<reference evidence="1 2" key="1">
    <citation type="submission" date="2023-05" db="EMBL/GenBank/DDBJ databases">
        <title>Adaptations of aquatic viruses from atmosphere-close ecosystems of the Central Arctic Ocean.</title>
        <authorList>
            <person name="Rahlff J."/>
            <person name="Holmfeldt K."/>
        </authorList>
    </citation>
    <scope>NUCLEOTIDE SEQUENCE [LARGE SCALE GENOMIC DNA]</scope>
    <source>
        <strain evidence="1 2">Arc14</strain>
    </source>
</reference>
<evidence type="ECO:0000313" key="2">
    <source>
        <dbReference type="Proteomes" id="UP001568894"/>
    </source>
</evidence>
<protein>
    <submittedName>
        <fullName evidence="1">Uncharacterized protein</fullName>
    </submittedName>
</protein>
<dbReference type="RefSeq" id="WP_371570369.1">
    <property type="nucleotide sequence ID" value="NZ_JASMRN010000008.1"/>
</dbReference>
<organism evidence="1 2">
    <name type="scientific">Flavobacterium frigidarium</name>
    <dbReference type="NCBI Taxonomy" id="99286"/>
    <lineage>
        <taxon>Bacteria</taxon>
        <taxon>Pseudomonadati</taxon>
        <taxon>Bacteroidota</taxon>
        <taxon>Flavobacteriia</taxon>
        <taxon>Flavobacteriales</taxon>
        <taxon>Flavobacteriaceae</taxon>
        <taxon>Flavobacterium</taxon>
    </lineage>
</organism>
<accession>A0ABV4KDM2</accession>
<evidence type="ECO:0000313" key="1">
    <source>
        <dbReference type="EMBL" id="MEZ7515759.1"/>
    </source>
</evidence>
<gene>
    <name evidence="1" type="ORF">QO192_10760</name>
</gene>
<dbReference type="EMBL" id="JASMRN010000008">
    <property type="protein sequence ID" value="MEZ7515759.1"/>
    <property type="molecule type" value="Genomic_DNA"/>
</dbReference>
<keyword evidence="2" id="KW-1185">Reference proteome</keyword>
<name>A0ABV4KDM2_9FLAO</name>
<sequence>MKIIARIFLLLFIAFLAVPPIVTIIEKSCDTSIFFGLSEEEHTQKEVKVFAYYEEVTKTHVVAVVNKTSLILSENLSKHDKITPRIFSPPPDFA</sequence>